<reference evidence="1" key="1">
    <citation type="journal article" date="2003" name="Genome Biol.">
        <title>An integrated gene annotation and transcriptional profiling approach towards the full gene content of the Drosophila genome.</title>
        <authorList>
            <person name="Hild M."/>
            <person name="Beckmann B."/>
            <person name="Haas S.A."/>
            <person name="Koch B."/>
            <person name="Solovyev V."/>
            <person name="Busold C."/>
            <person name="Fellenberg K."/>
            <person name="Boutros M."/>
            <person name="Vingron M."/>
            <person name="Sauer F."/>
            <person name="Hoheisel J.D."/>
            <person name="Paro R."/>
        </authorList>
    </citation>
    <scope>NUCLEOTIDE SEQUENCE</scope>
</reference>
<evidence type="ECO:0000313" key="1">
    <source>
        <dbReference type="EMBL" id="DAA04245.1"/>
    </source>
</evidence>
<accession>Q6IJH6</accession>
<organism evidence="1">
    <name type="scientific">Drosophila melanogaster</name>
    <name type="common">Fruit fly</name>
    <dbReference type="NCBI Taxonomy" id="7227"/>
    <lineage>
        <taxon>Eukaryota</taxon>
        <taxon>Metazoa</taxon>
        <taxon>Ecdysozoa</taxon>
        <taxon>Arthropoda</taxon>
        <taxon>Hexapoda</taxon>
        <taxon>Insecta</taxon>
        <taxon>Pterygota</taxon>
        <taxon>Neoptera</taxon>
        <taxon>Endopterygota</taxon>
        <taxon>Diptera</taxon>
        <taxon>Brachycera</taxon>
        <taxon>Muscomorpha</taxon>
        <taxon>Ephydroidea</taxon>
        <taxon>Drosophilidae</taxon>
        <taxon>Drosophila</taxon>
        <taxon>Sophophora</taxon>
    </lineage>
</organism>
<protein>
    <submittedName>
        <fullName evidence="1">HDC14891</fullName>
    </submittedName>
</protein>
<proteinExistence type="predicted"/>
<dbReference type="EMBL" id="BK002740">
    <property type="protein sequence ID" value="DAA04245.1"/>
    <property type="molecule type" value="Genomic_DNA"/>
</dbReference>
<sequence>MSNSDWQLPAREMFSGYVSGSTDGLLFRRHFRRTHLVCEKLKLFSADWLAEISLWATYHVTPAQKASVNFAPISAAAAVDVDMYVAMWMRLPSSSEPHGCEYPYECEYLLLLLVSRSVLSHPHTRTNILLSCSSWNKCFAFSDLFSVFWFCFLSSSRRIGELGNRGIGESEEARRGWLKEFSF</sequence>
<gene>
    <name evidence="1" type="ORF">HDC14891</name>
</gene>
<dbReference type="AlphaFoldDB" id="Q6IJH6"/>
<name>Q6IJH6_DROME</name>